<dbReference type="OrthoDB" id="3227715at2759"/>
<sequence>MPAAQHHMEYPPPVSLGPPSPASSVGSRHPDDTTSPSDSEDVLDDERFSMKWEEKIGIHKPRPEEEAANREPLLVKPPPNSPEEKFLYEHVCQNLRDTVRSLGEDEIFQRTLLRGSLAAMHEPIVTDDIDKIMRSMMGPPGPGPDATASTAGPFTPFSKIGIWSSTPAATTYETGFTGGFDSVGGSGSTTGRRLKGKGNAVERQ</sequence>
<feature type="region of interest" description="Disordered" evidence="1">
    <location>
        <begin position="176"/>
        <end position="204"/>
    </location>
</feature>
<name>V2XCC2_MONRO</name>
<proteinExistence type="predicted"/>
<dbReference type="HOGENOM" id="CLU_089359_0_0_1"/>
<dbReference type="AlphaFoldDB" id="V2XCC2"/>
<organism evidence="2 3">
    <name type="scientific">Moniliophthora roreri (strain MCA 2997)</name>
    <name type="common">Cocoa frosty pod rot fungus</name>
    <name type="synonym">Crinipellis roreri</name>
    <dbReference type="NCBI Taxonomy" id="1381753"/>
    <lineage>
        <taxon>Eukaryota</taxon>
        <taxon>Fungi</taxon>
        <taxon>Dikarya</taxon>
        <taxon>Basidiomycota</taxon>
        <taxon>Agaricomycotina</taxon>
        <taxon>Agaricomycetes</taxon>
        <taxon>Agaricomycetidae</taxon>
        <taxon>Agaricales</taxon>
        <taxon>Marasmiineae</taxon>
        <taxon>Marasmiaceae</taxon>
        <taxon>Moniliophthora</taxon>
    </lineage>
</organism>
<keyword evidence="3" id="KW-1185">Reference proteome</keyword>
<evidence type="ECO:0000313" key="2">
    <source>
        <dbReference type="EMBL" id="ESK90486.1"/>
    </source>
</evidence>
<dbReference type="STRING" id="1381753.V2XCC2"/>
<feature type="compositionally biased region" description="Basic and acidic residues" evidence="1">
    <location>
        <begin position="45"/>
        <end position="69"/>
    </location>
</feature>
<feature type="compositionally biased region" description="Low complexity" evidence="1">
    <location>
        <begin position="22"/>
        <end position="37"/>
    </location>
</feature>
<dbReference type="Proteomes" id="UP000017559">
    <property type="component" value="Unassembled WGS sequence"/>
</dbReference>
<feature type="compositionally biased region" description="Pro residues" evidence="1">
    <location>
        <begin position="10"/>
        <end position="21"/>
    </location>
</feature>
<accession>V2XCC2</accession>
<gene>
    <name evidence="2" type="ORF">Moror_13573</name>
</gene>
<evidence type="ECO:0000256" key="1">
    <source>
        <dbReference type="SAM" id="MobiDB-lite"/>
    </source>
</evidence>
<reference evidence="2 3" key="1">
    <citation type="journal article" date="2014" name="BMC Genomics">
        <title>Genome and secretome analysis of the hemibiotrophic fungal pathogen, Moniliophthora roreri, which causes frosty pod rot disease of cacao: mechanisms of the biotrophic and necrotrophic phases.</title>
        <authorList>
            <person name="Meinhardt L.W."/>
            <person name="Costa G.G.L."/>
            <person name="Thomazella D.P.T."/>
            <person name="Teixeira P.J.P.L."/>
            <person name="Carazzolle M.F."/>
            <person name="Schuster S.C."/>
            <person name="Carlson J.E."/>
            <person name="Guiltinan M.J."/>
            <person name="Mieczkowski P."/>
            <person name="Farmer A."/>
            <person name="Ramaraj T."/>
            <person name="Crozier J."/>
            <person name="Davis R.E."/>
            <person name="Shao J."/>
            <person name="Melnick R.L."/>
            <person name="Pereira G.A.G."/>
            <person name="Bailey B.A."/>
        </authorList>
    </citation>
    <scope>NUCLEOTIDE SEQUENCE [LARGE SCALE GENOMIC DNA]</scope>
    <source>
        <strain evidence="2 3">MCA 2997</strain>
    </source>
</reference>
<evidence type="ECO:0000313" key="3">
    <source>
        <dbReference type="Proteomes" id="UP000017559"/>
    </source>
</evidence>
<feature type="region of interest" description="Disordered" evidence="1">
    <location>
        <begin position="1"/>
        <end position="81"/>
    </location>
</feature>
<feature type="compositionally biased region" description="Gly residues" evidence="1">
    <location>
        <begin position="176"/>
        <end position="188"/>
    </location>
</feature>
<dbReference type="KEGG" id="mrr:Moror_13573"/>
<protein>
    <submittedName>
        <fullName evidence="2">Uncharacterized protein</fullName>
    </submittedName>
</protein>
<dbReference type="EMBL" id="AWSO01000439">
    <property type="protein sequence ID" value="ESK90486.1"/>
    <property type="molecule type" value="Genomic_DNA"/>
</dbReference>
<comment type="caution">
    <text evidence="2">The sequence shown here is derived from an EMBL/GenBank/DDBJ whole genome shotgun (WGS) entry which is preliminary data.</text>
</comment>